<name>W6JY08_9MICO</name>
<gene>
    <name evidence="2" type="ORF">BN11_290023</name>
</gene>
<feature type="region of interest" description="Disordered" evidence="1">
    <location>
        <begin position="38"/>
        <end position="68"/>
    </location>
</feature>
<dbReference type="RefSeq" id="WP_048694379.1">
    <property type="nucleotide sequence ID" value="NZ_HG764815.1"/>
</dbReference>
<reference evidence="2 3" key="1">
    <citation type="journal article" date="2013" name="ISME J.">
        <title>A metabolic model for members of the genus Tetrasphaera involved in enhanced biological phosphorus removal.</title>
        <authorList>
            <person name="Kristiansen R."/>
            <person name="Nguyen H.T.T."/>
            <person name="Saunders A.M."/>
            <person name="Nielsen J.L."/>
            <person name="Wimmer R."/>
            <person name="Le V.Q."/>
            <person name="McIlroy S.J."/>
            <person name="Petrovski S."/>
            <person name="Seviour R.J."/>
            <person name="Calteau A."/>
            <person name="Nielsen K.L."/>
            <person name="Nielsen P.H."/>
        </authorList>
    </citation>
    <scope>NUCLEOTIDE SEQUENCE [LARGE SCALE GENOMIC DNA]</scope>
    <source>
        <strain evidence="2 3">Ben110</strain>
    </source>
</reference>
<evidence type="ECO:0000313" key="2">
    <source>
        <dbReference type="EMBL" id="CCH73545.1"/>
    </source>
</evidence>
<dbReference type="Proteomes" id="UP000035763">
    <property type="component" value="Unassembled WGS sequence"/>
</dbReference>
<dbReference type="EMBL" id="CAJA01000212">
    <property type="protein sequence ID" value="CCH73545.1"/>
    <property type="molecule type" value="Genomic_DNA"/>
</dbReference>
<comment type="caution">
    <text evidence="2">The sequence shown here is derived from an EMBL/GenBank/DDBJ whole genome shotgun (WGS) entry which is preliminary data.</text>
</comment>
<accession>W6JY08</accession>
<keyword evidence="3" id="KW-1185">Reference proteome</keyword>
<sequence length="68" mass="7175">MTIRVAQDQVDNARLLIALDKAEGRESDEWVIRLANAKPAGPVDPRGAGMGEVTPGSASSRTATEPDD</sequence>
<dbReference type="AlphaFoldDB" id="W6JY08"/>
<feature type="compositionally biased region" description="Polar residues" evidence="1">
    <location>
        <begin position="56"/>
        <end position="68"/>
    </location>
</feature>
<protein>
    <submittedName>
        <fullName evidence="2">Uncharacterized protein</fullName>
    </submittedName>
</protein>
<organism evidence="2 3">
    <name type="scientific">Nostocoides australiense Ben110</name>
    <dbReference type="NCBI Taxonomy" id="1193182"/>
    <lineage>
        <taxon>Bacteria</taxon>
        <taxon>Bacillati</taxon>
        <taxon>Actinomycetota</taxon>
        <taxon>Actinomycetes</taxon>
        <taxon>Micrococcales</taxon>
        <taxon>Intrasporangiaceae</taxon>
        <taxon>Nostocoides</taxon>
    </lineage>
</organism>
<proteinExistence type="predicted"/>
<evidence type="ECO:0000256" key="1">
    <source>
        <dbReference type="SAM" id="MobiDB-lite"/>
    </source>
</evidence>
<evidence type="ECO:0000313" key="3">
    <source>
        <dbReference type="Proteomes" id="UP000035763"/>
    </source>
</evidence>
<dbReference type="OrthoDB" id="9963673at2"/>